<keyword evidence="5" id="KW-0560">Oxidoreductase</keyword>
<sequence>MIKVVLVGGGHVHLHFIKQLSNNRLDGLEVILISPSLYQYYSGMFSGYAEGLYEEEDIRLDLQKLSKKATVTFIEDAVVKIHPNENYVTLKGEETVNYDIISFDIGSETLGSEKSDIMSHAQFIKPNNRFTQTIEHVRSASKPVIVGGGIAGIELSFSIHAWRNNRKIQSPITLVTASRLLESEDKKTSEKLFEKFKKTNINLLTNSKVDSINHRAIHFNNGKELSYEKILWLTGPKSSNLFKRSELETDDKGFLMVTNSLQSMDYENIFAAGDCATLIDYPNLPKNGVYAIKQAPILYKNVLRYIKREPFEYFKPQNRFLSILSLGNRRALLLYGGMSLSGKFPWRLKNYIDKKYIDSFK</sequence>
<evidence type="ECO:0000313" key="8">
    <source>
        <dbReference type="Proteomes" id="UP000248214"/>
    </source>
</evidence>
<evidence type="ECO:0000313" key="7">
    <source>
        <dbReference type="EMBL" id="PYZ95203.1"/>
    </source>
</evidence>
<evidence type="ECO:0000256" key="4">
    <source>
        <dbReference type="ARBA" id="ARBA00022827"/>
    </source>
</evidence>
<evidence type="ECO:0000256" key="2">
    <source>
        <dbReference type="ARBA" id="ARBA00005272"/>
    </source>
</evidence>
<keyword evidence="8" id="KW-1185">Reference proteome</keyword>
<dbReference type="SUPFAM" id="SSF51905">
    <property type="entry name" value="FAD/NAD(P)-binding domain"/>
    <property type="match status" value="2"/>
</dbReference>
<dbReference type="GO" id="GO:0019646">
    <property type="term" value="P:aerobic electron transport chain"/>
    <property type="evidence" value="ECO:0007669"/>
    <property type="project" value="TreeGrafter"/>
</dbReference>
<evidence type="ECO:0000256" key="5">
    <source>
        <dbReference type="ARBA" id="ARBA00023002"/>
    </source>
</evidence>
<dbReference type="InterPro" id="IPR051169">
    <property type="entry name" value="NADH-Q_oxidoreductase"/>
</dbReference>
<dbReference type="AlphaFoldDB" id="A0A323TRN1"/>
<dbReference type="EMBL" id="PDOD01000001">
    <property type="protein sequence ID" value="PYZ95203.1"/>
    <property type="molecule type" value="Genomic_DNA"/>
</dbReference>
<evidence type="ECO:0000256" key="3">
    <source>
        <dbReference type="ARBA" id="ARBA00022630"/>
    </source>
</evidence>
<reference evidence="7 8" key="1">
    <citation type="submission" date="2017-10" db="EMBL/GenBank/DDBJ databases">
        <title>Bacillus sp. nov., a halophilic bacterium isolated from a Keqin Lake.</title>
        <authorList>
            <person name="Wang H."/>
        </authorList>
    </citation>
    <scope>NUCLEOTIDE SEQUENCE [LARGE SCALE GENOMIC DNA]</scope>
    <source>
        <strain evidence="7 8">KQ-12</strain>
    </source>
</reference>
<proteinExistence type="inferred from homology"/>
<evidence type="ECO:0000256" key="1">
    <source>
        <dbReference type="ARBA" id="ARBA00001974"/>
    </source>
</evidence>
<dbReference type="Gene3D" id="3.50.50.100">
    <property type="match status" value="1"/>
</dbReference>
<organism evidence="7 8">
    <name type="scientific">Salipaludibacillus keqinensis</name>
    <dbReference type="NCBI Taxonomy" id="2045207"/>
    <lineage>
        <taxon>Bacteria</taxon>
        <taxon>Bacillati</taxon>
        <taxon>Bacillota</taxon>
        <taxon>Bacilli</taxon>
        <taxon>Bacillales</taxon>
        <taxon>Bacillaceae</taxon>
    </lineage>
</organism>
<accession>A0A323TRN1</accession>
<dbReference type="GO" id="GO:0003955">
    <property type="term" value="F:NAD(P)H dehydrogenase (quinone) activity"/>
    <property type="evidence" value="ECO:0007669"/>
    <property type="project" value="TreeGrafter"/>
</dbReference>
<keyword evidence="4" id="KW-0274">FAD</keyword>
<comment type="similarity">
    <text evidence="2">Belongs to the NADH dehydrogenase family.</text>
</comment>
<feature type="domain" description="FAD/NAD(P)-binding" evidence="6">
    <location>
        <begin position="3"/>
        <end position="295"/>
    </location>
</feature>
<comment type="cofactor">
    <cofactor evidence="1">
        <name>FAD</name>
        <dbReference type="ChEBI" id="CHEBI:57692"/>
    </cofactor>
</comment>
<keyword evidence="3" id="KW-0285">Flavoprotein</keyword>
<dbReference type="InterPro" id="IPR036188">
    <property type="entry name" value="FAD/NAD-bd_sf"/>
</dbReference>
<dbReference type="Pfam" id="PF07992">
    <property type="entry name" value="Pyr_redox_2"/>
    <property type="match status" value="1"/>
</dbReference>
<protein>
    <submittedName>
        <fullName evidence="7">Pyridine nucleotide-disulfide oxidoreductase</fullName>
    </submittedName>
</protein>
<dbReference type="OrthoDB" id="9772934at2"/>
<comment type="caution">
    <text evidence="7">The sequence shown here is derived from an EMBL/GenBank/DDBJ whole genome shotgun (WGS) entry which is preliminary data.</text>
</comment>
<name>A0A323TRN1_9BACI</name>
<gene>
    <name evidence="7" type="ORF">CR194_06720</name>
</gene>
<dbReference type="Proteomes" id="UP000248214">
    <property type="component" value="Unassembled WGS sequence"/>
</dbReference>
<dbReference type="RefSeq" id="WP_110608838.1">
    <property type="nucleotide sequence ID" value="NZ_PDOD01000001.1"/>
</dbReference>
<dbReference type="PANTHER" id="PTHR42913:SF9">
    <property type="entry name" value="SLR1591 PROTEIN"/>
    <property type="match status" value="1"/>
</dbReference>
<evidence type="ECO:0000259" key="6">
    <source>
        <dbReference type="Pfam" id="PF07992"/>
    </source>
</evidence>
<dbReference type="PANTHER" id="PTHR42913">
    <property type="entry name" value="APOPTOSIS-INDUCING FACTOR 1"/>
    <property type="match status" value="1"/>
</dbReference>
<dbReference type="InterPro" id="IPR023753">
    <property type="entry name" value="FAD/NAD-binding_dom"/>
</dbReference>